<evidence type="ECO:0000256" key="1">
    <source>
        <dbReference type="SAM" id="Phobius"/>
    </source>
</evidence>
<gene>
    <name evidence="2" type="ORF">JR347_10705</name>
</gene>
<keyword evidence="1" id="KW-0472">Membrane</keyword>
<keyword evidence="1" id="KW-1133">Transmembrane helix</keyword>
<organism evidence="2 3">
    <name type="scientific">Fulvivirga lutea</name>
    <dbReference type="NCBI Taxonomy" id="2810512"/>
    <lineage>
        <taxon>Bacteria</taxon>
        <taxon>Pseudomonadati</taxon>
        <taxon>Bacteroidota</taxon>
        <taxon>Cytophagia</taxon>
        <taxon>Cytophagales</taxon>
        <taxon>Fulvivirgaceae</taxon>
        <taxon>Fulvivirga</taxon>
    </lineage>
</organism>
<dbReference type="KEGG" id="fuv:JR347_10705"/>
<evidence type="ECO:0000313" key="2">
    <source>
        <dbReference type="EMBL" id="QSE96086.1"/>
    </source>
</evidence>
<proteinExistence type="predicted"/>
<accession>A0A974ZZS8</accession>
<evidence type="ECO:0000313" key="3">
    <source>
        <dbReference type="Proteomes" id="UP000662783"/>
    </source>
</evidence>
<dbReference type="EMBL" id="CP070608">
    <property type="protein sequence ID" value="QSE96086.1"/>
    <property type="molecule type" value="Genomic_DNA"/>
</dbReference>
<reference evidence="2" key="1">
    <citation type="submission" date="2021-02" db="EMBL/GenBank/DDBJ databases">
        <title>Fulvivirga sp. S481 isolated from sea water.</title>
        <authorList>
            <person name="Bae S.S."/>
            <person name="Baek K."/>
        </authorList>
    </citation>
    <scope>NUCLEOTIDE SEQUENCE</scope>
    <source>
        <strain evidence="2">S481</strain>
    </source>
</reference>
<dbReference type="AlphaFoldDB" id="A0A974ZZS8"/>
<protein>
    <submittedName>
        <fullName evidence="2">Uncharacterized protein</fullName>
    </submittedName>
</protein>
<dbReference type="Proteomes" id="UP000662783">
    <property type="component" value="Chromosome"/>
</dbReference>
<dbReference type="RefSeq" id="WP_205720599.1">
    <property type="nucleotide sequence ID" value="NZ_CP070608.1"/>
</dbReference>
<name>A0A974ZZS8_9BACT</name>
<keyword evidence="3" id="KW-1185">Reference proteome</keyword>
<keyword evidence="1" id="KW-0812">Transmembrane</keyword>
<sequence>MSKGRKKTNFLLAIALLITWICFSWIIGPTQKSIDENFIKVNSSKENVYYIIDYNPKLMANGIHFKEVGATELDKTSFTLSDRNVEIQKSLLNYYKPFLQQAQHTDTLKYIDKNIIEKKFLEMNDKFPADTIINNTKYDIFNEPWALYYIFLKDSNHDRYYSFSLNSFSDINNKFRGGASNSFEKFTDVSDRINELIDGEIILIVDSLAPRNNVHLNDIYKIYDDQGKVLFENDNMSSEKVWYLREYFLLISISLIISILLSYYQYRKA</sequence>
<feature type="transmembrane region" description="Helical" evidence="1">
    <location>
        <begin position="247"/>
        <end position="266"/>
    </location>
</feature>